<sequence>MRLAFGIDIGGTGIKAACVDLDAGHLVGPRHVIGTPAGARPSDVAAAVAQVIGDCGCCRANRIGVTVPAVVDAAGRVRTAANIDPSWIGVDVVSLLSEATGRAVVVLNDADAVGLVEARIGAAAGQPGVVVVVTLGTGIGTAVLIDGVLMPNTELGHLVVEGHNACFWACSVAREREQLTWEAWSARLQAYLRYLEDLLWPGLIVIGGGVSAASKRFFPLLSTRTPLVAASRFNDGGIVGAALAAADALTEVAPCPVRISCRQDLAAELIVNGNGQGMPCT</sequence>
<organism evidence="2 3">
    <name type="scientific">Arachnia propionica</name>
    <dbReference type="NCBI Taxonomy" id="1750"/>
    <lineage>
        <taxon>Bacteria</taxon>
        <taxon>Bacillati</taxon>
        <taxon>Actinomycetota</taxon>
        <taxon>Actinomycetes</taxon>
        <taxon>Propionibacteriales</taxon>
        <taxon>Propionibacteriaceae</taxon>
        <taxon>Arachnia</taxon>
    </lineage>
</organism>
<protein>
    <submittedName>
        <fullName evidence="2">ROK family protein</fullName>
    </submittedName>
</protein>
<comment type="similarity">
    <text evidence="1">Belongs to the ROK (NagC/XylR) family.</text>
</comment>
<dbReference type="CDD" id="cd24058">
    <property type="entry name" value="ASKHA_NBD_ROK_PPGK"/>
    <property type="match status" value="1"/>
</dbReference>
<dbReference type="Gene3D" id="3.30.420.40">
    <property type="match status" value="2"/>
</dbReference>
<dbReference type="AlphaFoldDB" id="A0A3P1T0U0"/>
<dbReference type="NCBIfam" id="NF045942">
    <property type="entry name" value="PolPhglucPhase"/>
    <property type="match status" value="1"/>
</dbReference>
<dbReference type="RefSeq" id="WP_124846063.1">
    <property type="nucleotide sequence ID" value="NZ_JAUNKP010000053.1"/>
</dbReference>
<dbReference type="PANTHER" id="PTHR18964">
    <property type="entry name" value="ROK (REPRESSOR, ORF, KINASE) FAMILY"/>
    <property type="match status" value="1"/>
</dbReference>
<dbReference type="PANTHER" id="PTHR18964:SF146">
    <property type="entry name" value="POLYPHOSPHATE GLUCOKINASE"/>
    <property type="match status" value="1"/>
</dbReference>
<evidence type="ECO:0000256" key="1">
    <source>
        <dbReference type="ARBA" id="ARBA00006479"/>
    </source>
</evidence>
<name>A0A3P1T0U0_9ACTN</name>
<gene>
    <name evidence="2" type="ORF">EII34_15440</name>
</gene>
<dbReference type="InterPro" id="IPR043129">
    <property type="entry name" value="ATPase_NBD"/>
</dbReference>
<dbReference type="Pfam" id="PF00480">
    <property type="entry name" value="ROK"/>
    <property type="match status" value="1"/>
</dbReference>
<evidence type="ECO:0000313" key="2">
    <source>
        <dbReference type="EMBL" id="RRD03107.1"/>
    </source>
</evidence>
<dbReference type="Proteomes" id="UP000280819">
    <property type="component" value="Unassembled WGS sequence"/>
</dbReference>
<accession>A0A3P1T0U0</accession>
<dbReference type="InterPro" id="IPR000600">
    <property type="entry name" value="ROK"/>
</dbReference>
<evidence type="ECO:0000313" key="3">
    <source>
        <dbReference type="Proteomes" id="UP000280819"/>
    </source>
</evidence>
<dbReference type="SUPFAM" id="SSF53067">
    <property type="entry name" value="Actin-like ATPase domain"/>
    <property type="match status" value="1"/>
</dbReference>
<reference evidence="2 3" key="1">
    <citation type="submission" date="2018-11" db="EMBL/GenBank/DDBJ databases">
        <title>Genomes From Bacteria Associated with the Canine Oral Cavity: a Test Case for Automated Genome-Based Taxonomic Assignment.</title>
        <authorList>
            <person name="Coil D.A."/>
            <person name="Jospin G."/>
            <person name="Darling A.E."/>
            <person name="Wallis C."/>
            <person name="Davis I.J."/>
            <person name="Harris S."/>
            <person name="Eisen J.A."/>
            <person name="Holcombe L.J."/>
            <person name="O'Flynn C."/>
        </authorList>
    </citation>
    <scope>NUCLEOTIDE SEQUENCE [LARGE SCALE GENOMIC DNA]</scope>
    <source>
        <strain evidence="2 3">OH887_COT-365</strain>
    </source>
</reference>
<dbReference type="OrthoDB" id="849313at2"/>
<comment type="caution">
    <text evidence="2">The sequence shown here is derived from an EMBL/GenBank/DDBJ whole genome shotgun (WGS) entry which is preliminary data.</text>
</comment>
<proteinExistence type="inferred from homology"/>
<dbReference type="EMBL" id="RQZG01000029">
    <property type="protein sequence ID" value="RRD03107.1"/>
    <property type="molecule type" value="Genomic_DNA"/>
</dbReference>